<feature type="transmembrane region" description="Helical" evidence="2">
    <location>
        <begin position="213"/>
        <end position="236"/>
    </location>
</feature>
<dbReference type="Gramene" id="QL11p006780:mrna">
    <property type="protein sequence ID" value="QL11p006780:mrna"/>
    <property type="gene ID" value="QL11p006780"/>
</dbReference>
<dbReference type="GO" id="GO:0034220">
    <property type="term" value="P:monoatomic ion transmembrane transport"/>
    <property type="evidence" value="ECO:0007669"/>
    <property type="project" value="UniProtKB-KW"/>
</dbReference>
<dbReference type="PANTHER" id="PTHR45651">
    <property type="entry name" value="CYCLIC NUCLEOTIDE-GATED ION CHANNEL 15-RELATED-RELATED"/>
    <property type="match status" value="1"/>
</dbReference>
<organism evidence="3 4">
    <name type="scientific">Quercus lobata</name>
    <name type="common">Valley oak</name>
    <dbReference type="NCBI Taxonomy" id="97700"/>
    <lineage>
        <taxon>Eukaryota</taxon>
        <taxon>Viridiplantae</taxon>
        <taxon>Streptophyta</taxon>
        <taxon>Embryophyta</taxon>
        <taxon>Tracheophyta</taxon>
        <taxon>Spermatophyta</taxon>
        <taxon>Magnoliopsida</taxon>
        <taxon>eudicotyledons</taxon>
        <taxon>Gunneridae</taxon>
        <taxon>Pentapetalae</taxon>
        <taxon>rosids</taxon>
        <taxon>fabids</taxon>
        <taxon>Fagales</taxon>
        <taxon>Fagaceae</taxon>
        <taxon>Quercus</taxon>
    </lineage>
</organism>
<accession>A0A7N2RD04</accession>
<feature type="transmembrane region" description="Helical" evidence="2">
    <location>
        <begin position="248"/>
        <end position="269"/>
    </location>
</feature>
<keyword evidence="2" id="KW-0472">Membrane</keyword>
<name>A0A7N2RD04_QUELO</name>
<dbReference type="Proteomes" id="UP000594261">
    <property type="component" value="Chromosome 11"/>
</dbReference>
<keyword evidence="4" id="KW-1185">Reference proteome</keyword>
<keyword evidence="2" id="KW-1133">Transmembrane helix</keyword>
<reference evidence="3 4" key="1">
    <citation type="journal article" date="2016" name="G3 (Bethesda)">
        <title>First Draft Assembly and Annotation of the Genome of a California Endemic Oak Quercus lobata Nee (Fagaceae).</title>
        <authorList>
            <person name="Sork V.L."/>
            <person name="Fitz-Gibbon S.T."/>
            <person name="Puiu D."/>
            <person name="Crepeau M."/>
            <person name="Gugger P.F."/>
            <person name="Sherman R."/>
            <person name="Stevens K."/>
            <person name="Langley C.H."/>
            <person name="Pellegrini M."/>
            <person name="Salzberg S.L."/>
        </authorList>
    </citation>
    <scope>NUCLEOTIDE SEQUENCE [LARGE SCALE GENOMIC DNA]</scope>
    <source>
        <strain evidence="3 4">cv. SW786</strain>
    </source>
</reference>
<protein>
    <submittedName>
        <fullName evidence="3">Uncharacterized protein</fullName>
    </submittedName>
</protein>
<dbReference type="PANTHER" id="PTHR45651:SF5">
    <property type="entry name" value="CYCLIC NUCLEOTIDE-GATED ION CHANNEL 1"/>
    <property type="match status" value="1"/>
</dbReference>
<proteinExistence type="predicted"/>
<dbReference type="AlphaFoldDB" id="A0A7N2RD04"/>
<keyword evidence="1" id="KW-0407">Ion channel</keyword>
<keyword evidence="1" id="KW-0406">Ion transport</keyword>
<evidence type="ECO:0000256" key="1">
    <source>
        <dbReference type="ARBA" id="ARBA00023303"/>
    </source>
</evidence>
<evidence type="ECO:0000313" key="4">
    <source>
        <dbReference type="Proteomes" id="UP000594261"/>
    </source>
</evidence>
<dbReference type="GO" id="GO:0016020">
    <property type="term" value="C:membrane"/>
    <property type="evidence" value="ECO:0007669"/>
    <property type="project" value="UniProtKB-SubCell"/>
</dbReference>
<evidence type="ECO:0000313" key="3">
    <source>
        <dbReference type="EnsemblPlants" id="QL11p006780:mrna"/>
    </source>
</evidence>
<reference evidence="3" key="2">
    <citation type="submission" date="2021-01" db="UniProtKB">
        <authorList>
            <consortium name="EnsemblPlants"/>
        </authorList>
    </citation>
    <scope>IDENTIFICATION</scope>
</reference>
<dbReference type="EnsemblPlants" id="QL11p006780:mrna">
    <property type="protein sequence ID" value="QL11p006780:mrna"/>
    <property type="gene ID" value="QL11p006780"/>
</dbReference>
<dbReference type="SUPFAM" id="SSF81324">
    <property type="entry name" value="Voltage-gated potassium channels"/>
    <property type="match status" value="1"/>
</dbReference>
<dbReference type="InParanoid" id="A0A7N2RD04"/>
<keyword evidence="2" id="KW-0812">Transmembrane</keyword>
<evidence type="ECO:0000256" key="2">
    <source>
        <dbReference type="SAM" id="Phobius"/>
    </source>
</evidence>
<sequence length="361" mass="41075">MTLLFLIGEGFTWQGSQSPACTHCPLYRWCLDWGKDAFVALDVTSSSSHRFLAVEPYDCPAFRMRNLSFSSDFCSCGRYLHYPFVACLNLSPIQGSRSYPTVGSLHVPFGADLILPSLMVSLIEAQVLPIDGANCRIAIRGPNPTDLHLSARPIRHLSHLSVSCGSQGNTVRNNNQDIERQFLKNGGGDSVKETTARKKILDPRKAFLKRWNVGFVLSCVIAVSLDPLFFYLPVINEDKKSIRLDKKLWITTIVLQSFFDIIHLLHIILQFRAGFIDKKLLKSGKFELNTNAWKIAQKYLWPWFLFNTITILPIPQVFTISPKAIVQVKSASSIQRIWRLNNPKKDEVRWWFKRTSESRSA</sequence>
<dbReference type="EMBL" id="LRBV02000011">
    <property type="status" value="NOT_ANNOTATED_CDS"/>
    <property type="molecule type" value="Genomic_DNA"/>
</dbReference>
<keyword evidence="1" id="KW-0813">Transport</keyword>